<dbReference type="Pfam" id="PF13715">
    <property type="entry name" value="CarbopepD_reg_2"/>
    <property type="match status" value="1"/>
</dbReference>
<evidence type="ECO:0000256" key="4">
    <source>
        <dbReference type="ARBA" id="ARBA00022692"/>
    </source>
</evidence>
<dbReference type="EMBL" id="CP025938">
    <property type="protein sequence ID" value="AUS06333.1"/>
    <property type="molecule type" value="Genomic_DNA"/>
</dbReference>
<dbReference type="PROSITE" id="PS52016">
    <property type="entry name" value="TONB_DEPENDENT_REC_3"/>
    <property type="match status" value="1"/>
</dbReference>
<dbReference type="RefSeq" id="WP_102996288.1">
    <property type="nucleotide sequence ID" value="NZ_CP025938.1"/>
</dbReference>
<evidence type="ECO:0000256" key="3">
    <source>
        <dbReference type="ARBA" id="ARBA00022452"/>
    </source>
</evidence>
<keyword evidence="11" id="KW-1185">Reference proteome</keyword>
<dbReference type="InterPro" id="IPR008969">
    <property type="entry name" value="CarboxyPept-like_regulatory"/>
</dbReference>
<dbReference type="SUPFAM" id="SSF49464">
    <property type="entry name" value="Carboxypeptidase regulatory domain-like"/>
    <property type="match status" value="1"/>
</dbReference>
<evidence type="ECO:0000256" key="7">
    <source>
        <dbReference type="PROSITE-ProRule" id="PRU01360"/>
    </source>
</evidence>
<dbReference type="InterPro" id="IPR012910">
    <property type="entry name" value="Plug_dom"/>
</dbReference>
<dbReference type="InterPro" id="IPR039426">
    <property type="entry name" value="TonB-dep_rcpt-like"/>
</dbReference>
<accession>A0A2I7SKB5</accession>
<keyword evidence="3 7" id="KW-1134">Transmembrane beta strand</keyword>
<evidence type="ECO:0000313" key="11">
    <source>
        <dbReference type="Proteomes" id="UP000236592"/>
    </source>
</evidence>
<gene>
    <name evidence="10" type="ORF">C1A40_13155</name>
</gene>
<feature type="chain" id="PRO_5014354349" evidence="8">
    <location>
        <begin position="27"/>
        <end position="1001"/>
    </location>
</feature>
<evidence type="ECO:0000256" key="5">
    <source>
        <dbReference type="ARBA" id="ARBA00023136"/>
    </source>
</evidence>
<keyword evidence="8" id="KW-0732">Signal</keyword>
<dbReference type="OrthoDB" id="9768177at2"/>
<dbReference type="InterPro" id="IPR023997">
    <property type="entry name" value="TonB-dep_OMP_SusC/RagA_CS"/>
</dbReference>
<name>A0A2I7SKB5_9FLAO</name>
<sequence>MTTKKNKLLKRFALMFLMLLGTYLQAQEKNVSGTVTSSEDGISIPGVNILLKGTTTGTSTDFDGVFNIQVPGKDAVLQFSYLGYVTKEVVVGDNSNLSVVLQVDENELEEIVVIGYGTVKKSDVSGSVSSVKAAELTAYPTLSAEQALQGRAAGVSVQSNNGGEPGAPIKVRIRGGTSINASSDALIVVDGFVGASMPAPEDIASMEVLKDASATAIYGSRGSNGVIMVTTKKGTSTKPTLELNTSYSVQNVNNTIDLLDANEFATYRKAYSANYNQGPANTDWQDLIYATGSISNTQLAFSGGSETSKYYISGNYYTQDGVVMNSNLERFTVLSNIDIDVTDNFKVGLNVFGGRSAKDGVSTQAQTGGTGGGDVISSAYRFAPDLDIYNADGTYTINSLGDDIDNPYALAKESIDERSVDTYRTNFYAAYEIIEGLELKTTFGFSSVNTQIGKFKPTTLLAGAGVGGEATLENRRSTNVLSENYLTYKKTVGNHNFTLLGGYSYQKNKNEGSLAGARSFVTNEVSYRNLEGGAVTMQPSSFLDETELISVFGRVNYEYASKYIFTFTARRDGSSNFSKNNKYAFFPSGAIAWNMGNENFLKDSNVISNWKWRASYGATGNPSISPYETLAKFSSVYGVVGDQQVNSVVLTDFANDNLKWETSKQLDLGVDVALFNNRLELTFDYYNIQTEDLLFPRPLPEYSGVSSQIQNIGELKNEGYEFSLNSRNIANEDFTWSTAFNFSTNKNEMVTLPDGDDLFIDSAPGHFLQRQTQVLREGESVGSFYGYEYKGVYQGGTLPDGTATLSSDSAPGGELFADLNNDGEITTADRKIIGDPTPDFTMGLNNDFRYKNFDMNLFFQASVGGEILNYTLLELGSGVSNASADMVNAWSTTNTDTNIPRPEVREKRITSRYVYDGSYVRLKNLSFGYNIPGTVLSKLSLEKARIYISGQNLLTFTDYPGADPEANYRNDNNQRSNTNVGLDYGSYPNVKTFTMGLNLKF</sequence>
<evidence type="ECO:0000256" key="1">
    <source>
        <dbReference type="ARBA" id="ARBA00004571"/>
    </source>
</evidence>
<comment type="similarity">
    <text evidence="7">Belongs to the TonB-dependent receptor family.</text>
</comment>
<keyword evidence="2 7" id="KW-0813">Transport</keyword>
<evidence type="ECO:0000256" key="2">
    <source>
        <dbReference type="ARBA" id="ARBA00022448"/>
    </source>
</evidence>
<organism evidence="10 11">
    <name type="scientific">Pseudotamlana carrageenivorans</name>
    <dbReference type="NCBI Taxonomy" id="2069432"/>
    <lineage>
        <taxon>Bacteria</taxon>
        <taxon>Pseudomonadati</taxon>
        <taxon>Bacteroidota</taxon>
        <taxon>Flavobacteriia</taxon>
        <taxon>Flavobacteriales</taxon>
        <taxon>Flavobacteriaceae</taxon>
        <taxon>Pseudotamlana</taxon>
    </lineage>
</organism>
<dbReference type="InterPro" id="IPR036942">
    <property type="entry name" value="Beta-barrel_TonB_sf"/>
</dbReference>
<evidence type="ECO:0000256" key="6">
    <source>
        <dbReference type="ARBA" id="ARBA00023237"/>
    </source>
</evidence>
<dbReference type="KEGG" id="taj:C1A40_13155"/>
<feature type="domain" description="TonB-dependent receptor plug" evidence="9">
    <location>
        <begin position="121"/>
        <end position="226"/>
    </location>
</feature>
<dbReference type="NCBIfam" id="TIGR04056">
    <property type="entry name" value="OMP_RagA_SusC"/>
    <property type="match status" value="1"/>
</dbReference>
<keyword evidence="5 7" id="KW-0472">Membrane</keyword>
<protein>
    <submittedName>
        <fullName evidence="10">SusC/RagA family protein</fullName>
    </submittedName>
</protein>
<dbReference type="AlphaFoldDB" id="A0A2I7SKB5"/>
<dbReference type="NCBIfam" id="TIGR04057">
    <property type="entry name" value="SusC_RagA_signa"/>
    <property type="match status" value="1"/>
</dbReference>
<keyword evidence="4 7" id="KW-0812">Transmembrane</keyword>
<reference evidence="11" key="1">
    <citation type="submission" date="2018-01" db="EMBL/GenBank/DDBJ databases">
        <title>Complete genome of Tamlana sp. UJ94.</title>
        <authorList>
            <person name="Jung J."/>
            <person name="Chung D."/>
            <person name="Bae S.S."/>
            <person name="Baek K."/>
        </authorList>
    </citation>
    <scope>NUCLEOTIDE SEQUENCE [LARGE SCALE GENOMIC DNA]</scope>
    <source>
        <strain evidence="11">UJ94</strain>
    </source>
</reference>
<dbReference type="Gene3D" id="2.40.170.20">
    <property type="entry name" value="TonB-dependent receptor, beta-barrel domain"/>
    <property type="match status" value="1"/>
</dbReference>
<dbReference type="Gene3D" id="2.170.130.10">
    <property type="entry name" value="TonB-dependent receptor, plug domain"/>
    <property type="match status" value="1"/>
</dbReference>
<dbReference type="GO" id="GO:0009279">
    <property type="term" value="C:cell outer membrane"/>
    <property type="evidence" value="ECO:0007669"/>
    <property type="project" value="UniProtKB-SubCell"/>
</dbReference>
<dbReference type="InterPro" id="IPR023996">
    <property type="entry name" value="TonB-dep_OMP_SusC/RagA"/>
</dbReference>
<dbReference type="Gene3D" id="2.60.40.1120">
    <property type="entry name" value="Carboxypeptidase-like, regulatory domain"/>
    <property type="match status" value="1"/>
</dbReference>
<dbReference type="InterPro" id="IPR037066">
    <property type="entry name" value="Plug_dom_sf"/>
</dbReference>
<dbReference type="Pfam" id="PF07715">
    <property type="entry name" value="Plug"/>
    <property type="match status" value="1"/>
</dbReference>
<dbReference type="SUPFAM" id="SSF56935">
    <property type="entry name" value="Porins"/>
    <property type="match status" value="1"/>
</dbReference>
<feature type="signal peptide" evidence="8">
    <location>
        <begin position="1"/>
        <end position="26"/>
    </location>
</feature>
<comment type="subcellular location">
    <subcellularLocation>
        <location evidence="1 7">Cell outer membrane</location>
        <topology evidence="1 7">Multi-pass membrane protein</topology>
    </subcellularLocation>
</comment>
<keyword evidence="6 7" id="KW-0998">Cell outer membrane</keyword>
<evidence type="ECO:0000259" key="9">
    <source>
        <dbReference type="Pfam" id="PF07715"/>
    </source>
</evidence>
<dbReference type="Proteomes" id="UP000236592">
    <property type="component" value="Chromosome"/>
</dbReference>
<evidence type="ECO:0000313" key="10">
    <source>
        <dbReference type="EMBL" id="AUS06333.1"/>
    </source>
</evidence>
<proteinExistence type="inferred from homology"/>
<evidence type="ECO:0000256" key="8">
    <source>
        <dbReference type="SAM" id="SignalP"/>
    </source>
</evidence>